<dbReference type="STRING" id="590998.Celf_0095"/>
<gene>
    <name evidence="9" type="ordered locus">Celf_0095</name>
</gene>
<dbReference type="PANTHER" id="PTHR30489:SF0">
    <property type="entry name" value="LIPOPROTEIN-RELEASING SYSTEM TRANSMEMBRANE PROTEIN LOLE"/>
    <property type="match status" value="1"/>
</dbReference>
<evidence type="ECO:0000313" key="10">
    <source>
        <dbReference type="Proteomes" id="UP000008460"/>
    </source>
</evidence>
<sequence length="401" mass="41248">MSARDTVTWTDLVVGGVRRLRGRYVSLAVVVSISCAGSLFALLLGSYADRQTAQDADATAVLREITLYPSQTLLTPATLDGVRGEDGVESVSPFLRVTAGMRTTGSDLSLVALTPAIRPPLVAGSFEPAEDDRGVPGVVLPATIGSLDLRTLVGRDVDLTVTVALDEGIGTTRDLTFHVTGVSDPTYQVDAPDAAYAAFEVVEPLYLDRLGVGEDGVEAVGGYDKATVVAAAGTDVEELTRTLQGQGFQAVSRSQELATLPGIIVLIRTAGGVVVGLLLVISAVSAGVLVTSLARQRTSELGVLRSVGWSPARVLGLWLGELGIVVTSAVVVGSVVGAGAGLLLGGALREGIADGQLGPVEIAPQHLLVPLVFLVLTVLAASLAITRSAARDVVSVLRSLS</sequence>
<dbReference type="PANTHER" id="PTHR30489">
    <property type="entry name" value="LIPOPROTEIN-RELEASING SYSTEM TRANSMEMBRANE PROTEIN LOLE"/>
    <property type="match status" value="1"/>
</dbReference>
<evidence type="ECO:0000256" key="2">
    <source>
        <dbReference type="ARBA" id="ARBA00005236"/>
    </source>
</evidence>
<dbReference type="GO" id="GO:0098797">
    <property type="term" value="C:plasma membrane protein complex"/>
    <property type="evidence" value="ECO:0007669"/>
    <property type="project" value="TreeGrafter"/>
</dbReference>
<evidence type="ECO:0000256" key="5">
    <source>
        <dbReference type="ARBA" id="ARBA00022989"/>
    </source>
</evidence>
<reference evidence="9 10" key="1">
    <citation type="submission" date="2011-04" db="EMBL/GenBank/DDBJ databases">
        <title>Complete sequence of Cellulomonas fimi ATCC 484.</title>
        <authorList>
            <consortium name="US DOE Joint Genome Institute"/>
            <person name="Lucas S."/>
            <person name="Han J."/>
            <person name="Lapidus A."/>
            <person name="Cheng J.-F."/>
            <person name="Goodwin L."/>
            <person name="Pitluck S."/>
            <person name="Peters L."/>
            <person name="Chertkov O."/>
            <person name="Detter J.C."/>
            <person name="Han C."/>
            <person name="Tapia R."/>
            <person name="Land M."/>
            <person name="Hauser L."/>
            <person name="Kyrpides N."/>
            <person name="Ivanova N."/>
            <person name="Ovchinnikova G."/>
            <person name="Pagani I."/>
            <person name="Mead D."/>
            <person name="Brumm P."/>
            <person name="Woyke T."/>
        </authorList>
    </citation>
    <scope>NUCLEOTIDE SEQUENCE [LARGE SCALE GENOMIC DNA]</scope>
    <source>
        <strain evidence="10">ATCC 484 / DSM 20113 / JCM 1341 / NBRC 15513 / NCIMB 8980 / NCTC 7547</strain>
    </source>
</reference>
<dbReference type="RefSeq" id="WP_013769275.1">
    <property type="nucleotide sequence ID" value="NC_015514.1"/>
</dbReference>
<dbReference type="GO" id="GO:0044874">
    <property type="term" value="P:lipoprotein localization to outer membrane"/>
    <property type="evidence" value="ECO:0007669"/>
    <property type="project" value="TreeGrafter"/>
</dbReference>
<protein>
    <recommendedName>
        <fullName evidence="8">ABC3 transporter permease C-terminal domain-containing protein</fullName>
    </recommendedName>
</protein>
<comment type="similarity">
    <text evidence="2">Belongs to the ABC-4 integral membrane protein family. LolC/E subfamily.</text>
</comment>
<accession>F4H4P4</accession>
<dbReference type="eggNOG" id="COG0577">
    <property type="taxonomic scope" value="Bacteria"/>
</dbReference>
<dbReference type="InterPro" id="IPR003838">
    <property type="entry name" value="ABC3_permease_C"/>
</dbReference>
<feature type="domain" description="ABC3 transporter permease C-terminal" evidence="8">
    <location>
        <begin position="273"/>
        <end position="391"/>
    </location>
</feature>
<dbReference type="InterPro" id="IPR051447">
    <property type="entry name" value="Lipoprotein-release_system"/>
</dbReference>
<evidence type="ECO:0000313" key="9">
    <source>
        <dbReference type="EMBL" id="AEE44245.1"/>
    </source>
</evidence>
<dbReference type="EMBL" id="CP002666">
    <property type="protein sequence ID" value="AEE44245.1"/>
    <property type="molecule type" value="Genomic_DNA"/>
</dbReference>
<feature type="transmembrane region" description="Helical" evidence="7">
    <location>
        <begin position="367"/>
        <end position="385"/>
    </location>
</feature>
<evidence type="ECO:0000256" key="6">
    <source>
        <dbReference type="ARBA" id="ARBA00023136"/>
    </source>
</evidence>
<evidence type="ECO:0000256" key="1">
    <source>
        <dbReference type="ARBA" id="ARBA00004651"/>
    </source>
</evidence>
<evidence type="ECO:0000259" key="8">
    <source>
        <dbReference type="Pfam" id="PF02687"/>
    </source>
</evidence>
<dbReference type="HOGENOM" id="CLU_686420_0_0_11"/>
<evidence type="ECO:0000256" key="7">
    <source>
        <dbReference type="SAM" id="Phobius"/>
    </source>
</evidence>
<evidence type="ECO:0000256" key="3">
    <source>
        <dbReference type="ARBA" id="ARBA00022475"/>
    </source>
</evidence>
<keyword evidence="3" id="KW-1003">Cell membrane</keyword>
<feature type="transmembrane region" description="Helical" evidence="7">
    <location>
        <begin position="24"/>
        <end position="44"/>
    </location>
</feature>
<dbReference type="Pfam" id="PF02687">
    <property type="entry name" value="FtsX"/>
    <property type="match status" value="1"/>
</dbReference>
<dbReference type="KEGG" id="cfi:Celf_0095"/>
<dbReference type="AlphaFoldDB" id="F4H4P4"/>
<evidence type="ECO:0000256" key="4">
    <source>
        <dbReference type="ARBA" id="ARBA00022692"/>
    </source>
</evidence>
<comment type="subcellular location">
    <subcellularLocation>
        <location evidence="1">Cell membrane</location>
        <topology evidence="1">Multi-pass membrane protein</topology>
    </subcellularLocation>
</comment>
<dbReference type="Proteomes" id="UP000008460">
    <property type="component" value="Chromosome"/>
</dbReference>
<dbReference type="PROSITE" id="PS51257">
    <property type="entry name" value="PROKAR_LIPOPROTEIN"/>
    <property type="match status" value="1"/>
</dbReference>
<feature type="transmembrane region" description="Helical" evidence="7">
    <location>
        <begin position="315"/>
        <end position="347"/>
    </location>
</feature>
<keyword evidence="5 7" id="KW-1133">Transmembrane helix</keyword>
<organism evidence="9 10">
    <name type="scientific">Cellulomonas fimi (strain ATCC 484 / DSM 20113 / JCM 1341 / CCUG 24087 / LMG 16345 / NBRC 15513 / NCIMB 8980 / NCTC 7547 / NRS-133)</name>
    <dbReference type="NCBI Taxonomy" id="590998"/>
    <lineage>
        <taxon>Bacteria</taxon>
        <taxon>Bacillati</taxon>
        <taxon>Actinomycetota</taxon>
        <taxon>Actinomycetes</taxon>
        <taxon>Micrococcales</taxon>
        <taxon>Cellulomonadaceae</taxon>
        <taxon>Cellulomonas</taxon>
    </lineage>
</organism>
<name>F4H4P4_CELFA</name>
<feature type="transmembrane region" description="Helical" evidence="7">
    <location>
        <begin position="270"/>
        <end position="294"/>
    </location>
</feature>
<proteinExistence type="inferred from homology"/>
<keyword evidence="4 7" id="KW-0812">Transmembrane</keyword>
<keyword evidence="6 7" id="KW-0472">Membrane</keyword>
<keyword evidence="10" id="KW-1185">Reference proteome</keyword>